<feature type="domain" description="GerMN" evidence="1">
    <location>
        <begin position="75"/>
        <end position="164"/>
    </location>
</feature>
<organism evidence="2 3">
    <name type="scientific">Geosporobacter ferrireducens</name>
    <dbReference type="NCBI Taxonomy" id="1424294"/>
    <lineage>
        <taxon>Bacteria</taxon>
        <taxon>Bacillati</taxon>
        <taxon>Bacillota</taxon>
        <taxon>Clostridia</taxon>
        <taxon>Peptostreptococcales</taxon>
        <taxon>Thermotaleaceae</taxon>
        <taxon>Geosporobacter</taxon>
    </lineage>
</organism>
<dbReference type="Proteomes" id="UP000095743">
    <property type="component" value="Chromosome"/>
</dbReference>
<evidence type="ECO:0000313" key="2">
    <source>
        <dbReference type="EMBL" id="AOT72787.1"/>
    </source>
</evidence>
<protein>
    <recommendedName>
        <fullName evidence="1">GerMN domain-containing protein</fullName>
    </recommendedName>
</protein>
<dbReference type="KEGG" id="gfe:Gferi_26460"/>
<sequence>MRILYKVLLLLLIIVTFGYGFYSLRNDVDPAKNQPPIPPIPDKTKYELNLYFGSPDYKRLVIEKRVIVSEELSEEKVIMEELIKGPRNKILKVSIPPETKLLSVNTTDGICYVNLSNEFLNTYRWSQQMNEAITIWSIVNSLTELNEIQGVQILVEGNKVDVIEKYYSLKQPYFRNEELLKREALTPYETYNLFLDHLKNTNYNAAYEMIESDSKKRIDFVKFRLIMGNYARELKGYEIARYQTQKYSKEMVLVITYQKKKTNISSVEDELVEYWKLIYENNDWKIVLPI</sequence>
<proteinExistence type="predicted"/>
<dbReference type="Pfam" id="PF10646">
    <property type="entry name" value="Germane"/>
    <property type="match status" value="1"/>
</dbReference>
<dbReference type="EMBL" id="CP017269">
    <property type="protein sequence ID" value="AOT72787.1"/>
    <property type="molecule type" value="Genomic_DNA"/>
</dbReference>
<dbReference type="STRING" id="1424294.Gferi_26460"/>
<keyword evidence="3" id="KW-1185">Reference proteome</keyword>
<dbReference type="RefSeq" id="WP_069981096.1">
    <property type="nucleotide sequence ID" value="NZ_CP017269.1"/>
</dbReference>
<evidence type="ECO:0000313" key="3">
    <source>
        <dbReference type="Proteomes" id="UP000095743"/>
    </source>
</evidence>
<gene>
    <name evidence="2" type="ORF">Gferi_26460</name>
</gene>
<evidence type="ECO:0000259" key="1">
    <source>
        <dbReference type="SMART" id="SM00909"/>
    </source>
</evidence>
<dbReference type="AlphaFoldDB" id="A0A1D8GPI0"/>
<reference evidence="2 3" key="1">
    <citation type="submission" date="2016-09" db="EMBL/GenBank/DDBJ databases">
        <title>Genomic analysis reveals versatility of anaerobic energy metabolism of Geosporobacter ferrireducens IRF9 of phylum Firmicutes.</title>
        <authorList>
            <person name="Kim S.-J."/>
        </authorList>
    </citation>
    <scope>NUCLEOTIDE SEQUENCE [LARGE SCALE GENOMIC DNA]</scope>
    <source>
        <strain evidence="2 3">IRF9</strain>
    </source>
</reference>
<name>A0A1D8GPI0_9FIRM</name>
<accession>A0A1D8GPI0</accession>
<dbReference type="SMART" id="SM00909">
    <property type="entry name" value="Germane"/>
    <property type="match status" value="1"/>
</dbReference>
<dbReference type="InterPro" id="IPR019606">
    <property type="entry name" value="GerMN"/>
</dbReference>